<dbReference type="RefSeq" id="WP_283764485.1">
    <property type="nucleotide sequence ID" value="NZ_JAQPOK010000155.1"/>
</dbReference>
<comment type="caution">
    <text evidence="10">The sequence shown here is derived from an EMBL/GenBank/DDBJ whole genome shotgun (WGS) entry which is preliminary data.</text>
</comment>
<evidence type="ECO:0000313" key="10">
    <source>
        <dbReference type="EMBL" id="MDJ1181184.1"/>
    </source>
</evidence>
<dbReference type="CDD" id="cd01999">
    <property type="entry name" value="ASS"/>
    <property type="match status" value="1"/>
</dbReference>
<sequence>MSQQLIEQIKTIQLQPAKKVALAYSGGLDSTLCIKLLQNFYHTEQVLLINVNVGQGAVEIEKARTQASSLDLDVIHLDAEEEFLSEWVSKAIKANSSYGGYPLATAMTRHLIAKKVTEIALEHKCDAVSEGTTGKSNDQFRMRNTFELFGSGIRTIQPIREFDLSRVDEKQLAEYFGIAYYEAMFGGDDKTIWCRSIASGAITSLDQIPPDVWIWYVPIEQAKDESTYLDIEFSNGIPIAVDNKEMSLKEILNHLNTVGGQNGIGFIDTWEQDVIDVKSREFYEAPGAVIILEAHKNLERVCFPKDELRFKETVDSEWARLVFNGDWFHPLKADLDAFIDKSQEAITGKVRLMIYKGSIRVIECTSKYSLYKPEIRALQSRGFDQRICGPAAELKALPYRILAMRK</sequence>
<dbReference type="Gene3D" id="3.40.50.620">
    <property type="entry name" value="HUPs"/>
    <property type="match status" value="1"/>
</dbReference>
<evidence type="ECO:0000259" key="9">
    <source>
        <dbReference type="Pfam" id="PF20979"/>
    </source>
</evidence>
<dbReference type="Pfam" id="PF20979">
    <property type="entry name" value="Arginosuc_syn_C"/>
    <property type="match status" value="1"/>
</dbReference>
<dbReference type="InterPro" id="IPR024074">
    <property type="entry name" value="AS_cat/multimer_dom_body"/>
</dbReference>
<dbReference type="NCBIfam" id="NF001770">
    <property type="entry name" value="PRK00509.1"/>
    <property type="match status" value="1"/>
</dbReference>
<protein>
    <recommendedName>
        <fullName evidence="2">argininosuccinate synthase</fullName>
        <ecNumber evidence="2">6.3.4.5</ecNumber>
    </recommendedName>
</protein>
<dbReference type="InterPro" id="IPR023434">
    <property type="entry name" value="Arginosuc_synth_type_1_subfam"/>
</dbReference>
<dbReference type="InterPro" id="IPR048268">
    <property type="entry name" value="Arginosuc_syn_C"/>
</dbReference>
<proteinExistence type="predicted"/>
<name>A0ABT7BPQ9_9CYAN</name>
<dbReference type="Proteomes" id="UP001231370">
    <property type="component" value="Unassembled WGS sequence"/>
</dbReference>
<dbReference type="InterPro" id="IPR048267">
    <property type="entry name" value="Arginosuc_syn_N"/>
</dbReference>
<dbReference type="SUPFAM" id="SSF52402">
    <property type="entry name" value="Adenine nucleotide alpha hydrolases-like"/>
    <property type="match status" value="1"/>
</dbReference>
<keyword evidence="7" id="KW-0067">ATP-binding</keyword>
<keyword evidence="11" id="KW-1185">Reference proteome</keyword>
<feature type="domain" description="Arginosuccinate synthase-like N-terminal" evidence="8">
    <location>
        <begin position="19"/>
        <end position="178"/>
    </location>
</feature>
<dbReference type="NCBIfam" id="TIGR00032">
    <property type="entry name" value="argG"/>
    <property type="match status" value="1"/>
</dbReference>
<keyword evidence="5" id="KW-0028">Amino-acid biosynthesis</keyword>
<evidence type="ECO:0000256" key="7">
    <source>
        <dbReference type="ARBA" id="ARBA00022840"/>
    </source>
</evidence>
<dbReference type="PANTHER" id="PTHR11587:SF2">
    <property type="entry name" value="ARGININOSUCCINATE SYNTHASE"/>
    <property type="match status" value="1"/>
</dbReference>
<evidence type="ECO:0000313" key="11">
    <source>
        <dbReference type="Proteomes" id="UP001231370"/>
    </source>
</evidence>
<comment type="pathway">
    <text evidence="1">Amino-acid biosynthesis; L-arginine biosynthesis; L-arginine from L-ornithine and carbamoyl phosphate: step 2/3.</text>
</comment>
<evidence type="ECO:0000256" key="5">
    <source>
        <dbReference type="ARBA" id="ARBA00022605"/>
    </source>
</evidence>
<keyword evidence="6" id="KW-0547">Nucleotide-binding</keyword>
<dbReference type="Pfam" id="PF00764">
    <property type="entry name" value="Arginosuc_synth"/>
    <property type="match status" value="1"/>
</dbReference>
<dbReference type="SUPFAM" id="SSF69864">
    <property type="entry name" value="Argininosuccinate synthetase, C-terminal domain"/>
    <property type="match status" value="1"/>
</dbReference>
<evidence type="ECO:0000256" key="2">
    <source>
        <dbReference type="ARBA" id="ARBA00012286"/>
    </source>
</evidence>
<dbReference type="InterPro" id="IPR001518">
    <property type="entry name" value="Arginosuc_synth"/>
</dbReference>
<accession>A0ABT7BPQ9</accession>
<gene>
    <name evidence="10" type="ORF">PJF56_20185</name>
</gene>
<keyword evidence="3" id="KW-0055">Arginine biosynthesis</keyword>
<dbReference type="InterPro" id="IPR014729">
    <property type="entry name" value="Rossmann-like_a/b/a_fold"/>
</dbReference>
<organism evidence="10 11">
    <name type="scientific">Roseofilum halophilum BLCC-M91</name>
    <dbReference type="NCBI Taxonomy" id="3022259"/>
    <lineage>
        <taxon>Bacteria</taxon>
        <taxon>Bacillati</taxon>
        <taxon>Cyanobacteriota</taxon>
        <taxon>Cyanophyceae</taxon>
        <taxon>Desertifilales</taxon>
        <taxon>Desertifilaceae</taxon>
        <taxon>Roseofilum</taxon>
        <taxon>Roseofilum halophilum</taxon>
    </lineage>
</organism>
<feature type="domain" description="Arginosuccinate synthase C-terminal" evidence="9">
    <location>
        <begin position="189"/>
        <end position="398"/>
    </location>
</feature>
<dbReference type="EMBL" id="JAQPOK010000155">
    <property type="protein sequence ID" value="MDJ1181184.1"/>
    <property type="molecule type" value="Genomic_DNA"/>
</dbReference>
<keyword evidence="4 10" id="KW-0436">Ligase</keyword>
<evidence type="ECO:0000256" key="6">
    <source>
        <dbReference type="ARBA" id="ARBA00022741"/>
    </source>
</evidence>
<reference evidence="10 11" key="1">
    <citation type="submission" date="2023-01" db="EMBL/GenBank/DDBJ databases">
        <title>Novel diversity within Roseofilum (Cyanobacteria; Desertifilaceae) from marine benthic mats with descriptions of four novel species.</title>
        <authorList>
            <person name="Wang Y."/>
            <person name="Berthold D.E."/>
            <person name="Hu J."/>
            <person name="Lefler F.W."/>
            <person name="Laughinghouse H.D. IV."/>
        </authorList>
    </citation>
    <scope>NUCLEOTIDE SEQUENCE [LARGE SCALE GENOMIC DNA]</scope>
    <source>
        <strain evidence="10 11">BLCC-M91</strain>
    </source>
</reference>
<dbReference type="EC" id="6.3.4.5" evidence="2"/>
<dbReference type="Gene3D" id="3.90.1260.10">
    <property type="entry name" value="Argininosuccinate synthetase, chain A, domain 2"/>
    <property type="match status" value="1"/>
</dbReference>
<evidence type="ECO:0000256" key="3">
    <source>
        <dbReference type="ARBA" id="ARBA00022571"/>
    </source>
</evidence>
<evidence type="ECO:0000259" key="8">
    <source>
        <dbReference type="Pfam" id="PF00764"/>
    </source>
</evidence>
<dbReference type="GO" id="GO:0004055">
    <property type="term" value="F:argininosuccinate synthase activity"/>
    <property type="evidence" value="ECO:0007669"/>
    <property type="project" value="UniProtKB-EC"/>
</dbReference>
<evidence type="ECO:0000256" key="4">
    <source>
        <dbReference type="ARBA" id="ARBA00022598"/>
    </source>
</evidence>
<dbReference type="PANTHER" id="PTHR11587">
    <property type="entry name" value="ARGININOSUCCINATE SYNTHASE"/>
    <property type="match status" value="1"/>
</dbReference>
<evidence type="ECO:0000256" key="1">
    <source>
        <dbReference type="ARBA" id="ARBA00004967"/>
    </source>
</evidence>